<proteinExistence type="predicted"/>
<organism evidence="2 3">
    <name type="scientific">Phellinidium pouzarii</name>
    <dbReference type="NCBI Taxonomy" id="167371"/>
    <lineage>
        <taxon>Eukaryota</taxon>
        <taxon>Fungi</taxon>
        <taxon>Dikarya</taxon>
        <taxon>Basidiomycota</taxon>
        <taxon>Agaricomycotina</taxon>
        <taxon>Agaricomycetes</taxon>
        <taxon>Hymenochaetales</taxon>
        <taxon>Hymenochaetaceae</taxon>
        <taxon>Phellinidium</taxon>
    </lineage>
</organism>
<name>A0A4S4L4S6_9AGAM</name>
<feature type="compositionally biased region" description="Polar residues" evidence="1">
    <location>
        <begin position="17"/>
        <end position="33"/>
    </location>
</feature>
<dbReference type="Proteomes" id="UP000308199">
    <property type="component" value="Unassembled WGS sequence"/>
</dbReference>
<evidence type="ECO:0000313" key="3">
    <source>
        <dbReference type="Proteomes" id="UP000308199"/>
    </source>
</evidence>
<dbReference type="OrthoDB" id="5550090at2759"/>
<reference evidence="2 3" key="1">
    <citation type="submission" date="2019-02" db="EMBL/GenBank/DDBJ databases">
        <title>Genome sequencing of the rare red list fungi Phellinidium pouzarii.</title>
        <authorList>
            <person name="Buettner E."/>
            <person name="Kellner H."/>
        </authorList>
    </citation>
    <scope>NUCLEOTIDE SEQUENCE [LARGE SCALE GENOMIC DNA]</scope>
    <source>
        <strain evidence="2 3">DSM 108285</strain>
    </source>
</reference>
<dbReference type="EMBL" id="SGPK01000196">
    <property type="protein sequence ID" value="THH06422.1"/>
    <property type="molecule type" value="Genomic_DNA"/>
</dbReference>
<evidence type="ECO:0000256" key="1">
    <source>
        <dbReference type="SAM" id="MobiDB-lite"/>
    </source>
</evidence>
<feature type="compositionally biased region" description="Low complexity" evidence="1">
    <location>
        <begin position="97"/>
        <end position="122"/>
    </location>
</feature>
<feature type="region of interest" description="Disordered" evidence="1">
    <location>
        <begin position="1"/>
        <end position="33"/>
    </location>
</feature>
<protein>
    <submittedName>
        <fullName evidence="2">Uncharacterized protein</fullName>
    </submittedName>
</protein>
<keyword evidence="3" id="KW-1185">Reference proteome</keyword>
<sequence>MAPCKPAKTVKIRVPRQNAQRLGPSLTSQENASEWNSLLLSARAQRGPFWDIGTQQFLVEKESELYYDSTALLEAARSLTSGGTQNANSEATSSTSQQHQHQLQQQQQQQQQHQIQMQQQQQRHTYTNQQYAYAGNTGTPTMRHTTPARNMPYPGTPGSGQFYGDSVTPARLGMIEGVNPSPEVYGRRITRGMSDGYQGYGH</sequence>
<accession>A0A4S4L4S6</accession>
<comment type="caution">
    <text evidence="2">The sequence shown here is derived from an EMBL/GenBank/DDBJ whole genome shotgun (WGS) entry which is preliminary data.</text>
</comment>
<dbReference type="AlphaFoldDB" id="A0A4S4L4S6"/>
<gene>
    <name evidence="2" type="ORF">EW145_g4095</name>
</gene>
<evidence type="ECO:0000313" key="2">
    <source>
        <dbReference type="EMBL" id="THH06422.1"/>
    </source>
</evidence>
<feature type="region of interest" description="Disordered" evidence="1">
    <location>
        <begin position="81"/>
        <end position="125"/>
    </location>
</feature>
<feature type="compositionally biased region" description="Polar residues" evidence="1">
    <location>
        <begin position="81"/>
        <end position="96"/>
    </location>
</feature>